<keyword evidence="2 5" id="KW-0812">Transmembrane</keyword>
<evidence type="ECO:0000313" key="7">
    <source>
        <dbReference type="Proteomes" id="UP001154265"/>
    </source>
</evidence>
<feature type="transmembrane region" description="Helical" evidence="5">
    <location>
        <begin position="159"/>
        <end position="180"/>
    </location>
</feature>
<feature type="transmembrane region" description="Helical" evidence="5">
    <location>
        <begin position="19"/>
        <end position="43"/>
    </location>
</feature>
<evidence type="ECO:0000256" key="4">
    <source>
        <dbReference type="ARBA" id="ARBA00023136"/>
    </source>
</evidence>
<evidence type="ECO:0000256" key="5">
    <source>
        <dbReference type="SAM" id="Phobius"/>
    </source>
</evidence>
<organism evidence="6 7">
    <name type="scientific">Candidatus Synechococcus calcipolaris G9</name>
    <dbReference type="NCBI Taxonomy" id="1497997"/>
    <lineage>
        <taxon>Bacteria</taxon>
        <taxon>Bacillati</taxon>
        <taxon>Cyanobacteriota</taxon>
        <taxon>Cyanophyceae</taxon>
        <taxon>Synechococcales</taxon>
        <taxon>Synechococcaceae</taxon>
        <taxon>Synechococcus</taxon>
    </lineage>
</organism>
<evidence type="ECO:0000256" key="1">
    <source>
        <dbReference type="ARBA" id="ARBA00022475"/>
    </source>
</evidence>
<feature type="transmembrane region" description="Helical" evidence="5">
    <location>
        <begin position="134"/>
        <end position="153"/>
    </location>
</feature>
<keyword evidence="3 5" id="KW-1133">Transmembrane helix</keyword>
<protein>
    <submittedName>
        <fullName evidence="6">Manganese efflux pump</fullName>
    </submittedName>
</protein>
<comment type="caution">
    <text evidence="6">The sequence shown here is derived from an EMBL/GenBank/DDBJ whole genome shotgun (WGS) entry which is preliminary data.</text>
</comment>
<keyword evidence="7" id="KW-1185">Reference proteome</keyword>
<dbReference type="Proteomes" id="UP001154265">
    <property type="component" value="Unassembled WGS sequence"/>
</dbReference>
<evidence type="ECO:0000313" key="6">
    <source>
        <dbReference type="EMBL" id="MDG2989962.1"/>
    </source>
</evidence>
<sequence length="216" mass="22503">MTIDGLGAVIRDPIMVMELVISCSLFAMATNLDNLTLGIAYGVRQLTIRFSANLAIALLSGISTYLSMHLGGVVSQVLPLTLAHHLGNGLLIYLGTTGLFSLCQQNTQHNQHGQTGDEATLPAKGLNPLTIPEAIALGLALTLTNVGTGVAASLAGLNILGATIFSFLSSLLFIGGGFWFGRQLMSYSPAMVGNKLEFSAACVLILLGLSGFVDIP</sequence>
<reference evidence="6" key="2">
    <citation type="submission" date="2022-01" db="EMBL/GenBank/DDBJ databases">
        <authorList>
            <person name="Zivanovic Y."/>
            <person name="Moreira D."/>
            <person name="Lopez-Garcia P."/>
        </authorList>
    </citation>
    <scope>NUCLEOTIDE SEQUENCE</scope>
    <source>
        <strain evidence="6">G9</strain>
    </source>
</reference>
<accession>A0ABT6EX81</accession>
<dbReference type="PANTHER" id="PTHR35529:SF2">
    <property type="entry name" value="SPORULATION PROTEIN YTAF-RELATED"/>
    <property type="match status" value="1"/>
</dbReference>
<feature type="transmembrane region" description="Helical" evidence="5">
    <location>
        <begin position="50"/>
        <end position="70"/>
    </location>
</feature>
<keyword evidence="4 5" id="KW-0472">Membrane</keyword>
<evidence type="ECO:0000256" key="3">
    <source>
        <dbReference type="ARBA" id="ARBA00022989"/>
    </source>
</evidence>
<proteinExistence type="predicted"/>
<reference evidence="6" key="1">
    <citation type="journal article" date="2022" name="Genome Biol. Evol.">
        <title>A New Gene Family Diagnostic for Intracellular Biomineralization of Amorphous Ca Carbonates by Cyanobacteria.</title>
        <authorList>
            <person name="Benzerara K."/>
            <person name="Duprat E."/>
            <person name="Bitard-Feildel T."/>
            <person name="Caumes G."/>
            <person name="Cassier-Chauvat C."/>
            <person name="Chauvat F."/>
            <person name="Dezi M."/>
            <person name="Diop S.I."/>
            <person name="Gaschignard G."/>
            <person name="Gorgen S."/>
            <person name="Gugger M."/>
            <person name="Lopez-Garcia P."/>
            <person name="Millet M."/>
            <person name="Skouri-Panet F."/>
            <person name="Moreira D."/>
            <person name="Callebaut I."/>
        </authorList>
    </citation>
    <scope>NUCLEOTIDE SEQUENCE</scope>
    <source>
        <strain evidence="6">G9</strain>
    </source>
</reference>
<dbReference type="RefSeq" id="WP_277865886.1">
    <property type="nucleotide sequence ID" value="NZ_JAKKUT010000002.1"/>
</dbReference>
<dbReference type="EMBL" id="JAKKUT010000002">
    <property type="protein sequence ID" value="MDG2989962.1"/>
    <property type="molecule type" value="Genomic_DNA"/>
</dbReference>
<evidence type="ECO:0000256" key="2">
    <source>
        <dbReference type="ARBA" id="ARBA00022692"/>
    </source>
</evidence>
<dbReference type="PANTHER" id="PTHR35529">
    <property type="entry name" value="MANGANESE EFFLUX PUMP MNTP-RELATED"/>
    <property type="match status" value="1"/>
</dbReference>
<dbReference type="InterPro" id="IPR003810">
    <property type="entry name" value="Mntp/YtaF"/>
</dbReference>
<name>A0ABT6EX81_9SYNE</name>
<keyword evidence="1" id="KW-1003">Cell membrane</keyword>
<feature type="transmembrane region" description="Helical" evidence="5">
    <location>
        <begin position="192"/>
        <end position="213"/>
    </location>
</feature>
<gene>
    <name evidence="6" type="ORF">L3556_03295</name>
</gene>